<comment type="caution">
    <text evidence="2">The sequence shown here is derived from an EMBL/GenBank/DDBJ whole genome shotgun (WGS) entry which is preliminary data.</text>
</comment>
<dbReference type="SUPFAM" id="SSF46894">
    <property type="entry name" value="C-terminal effector domain of the bipartite response regulators"/>
    <property type="match status" value="1"/>
</dbReference>
<dbReference type="Proteomes" id="UP001161409">
    <property type="component" value="Unassembled WGS sequence"/>
</dbReference>
<dbReference type="Pfam" id="PF00196">
    <property type="entry name" value="GerE"/>
    <property type="match status" value="1"/>
</dbReference>
<name>A0ABQ5U5E7_9PROT</name>
<gene>
    <name evidence="2" type="ORF">GCM10007924_21640</name>
</gene>
<dbReference type="CDD" id="cd06170">
    <property type="entry name" value="LuxR_C_like"/>
    <property type="match status" value="1"/>
</dbReference>
<dbReference type="InterPro" id="IPR036388">
    <property type="entry name" value="WH-like_DNA-bd_sf"/>
</dbReference>
<accession>A0ABQ5U5E7</accession>
<dbReference type="InterPro" id="IPR016032">
    <property type="entry name" value="Sig_transdc_resp-reg_C-effctor"/>
</dbReference>
<protein>
    <recommendedName>
        <fullName evidence="1">HTH luxR-type domain-containing protein</fullName>
    </recommendedName>
</protein>
<evidence type="ECO:0000313" key="3">
    <source>
        <dbReference type="Proteomes" id="UP001161409"/>
    </source>
</evidence>
<dbReference type="SMART" id="SM00421">
    <property type="entry name" value="HTH_LUXR"/>
    <property type="match status" value="1"/>
</dbReference>
<keyword evidence="3" id="KW-1185">Reference proteome</keyword>
<reference evidence="2" key="2">
    <citation type="submission" date="2023-01" db="EMBL/GenBank/DDBJ databases">
        <title>Draft genome sequence of Sneathiella chinensis strain NBRC 103408.</title>
        <authorList>
            <person name="Sun Q."/>
            <person name="Mori K."/>
        </authorList>
    </citation>
    <scope>NUCLEOTIDE SEQUENCE</scope>
    <source>
        <strain evidence="2">NBRC 103408</strain>
    </source>
</reference>
<dbReference type="RefSeq" id="WP_169561039.1">
    <property type="nucleotide sequence ID" value="NZ_BSNF01000008.1"/>
</dbReference>
<evidence type="ECO:0000259" key="1">
    <source>
        <dbReference type="PROSITE" id="PS50043"/>
    </source>
</evidence>
<dbReference type="EMBL" id="BSNF01000008">
    <property type="protein sequence ID" value="GLQ06943.1"/>
    <property type="molecule type" value="Genomic_DNA"/>
</dbReference>
<feature type="domain" description="HTH luxR-type" evidence="1">
    <location>
        <begin position="200"/>
        <end position="265"/>
    </location>
</feature>
<dbReference type="PROSITE" id="PS50043">
    <property type="entry name" value="HTH_LUXR_2"/>
    <property type="match status" value="1"/>
</dbReference>
<evidence type="ECO:0000313" key="2">
    <source>
        <dbReference type="EMBL" id="GLQ06943.1"/>
    </source>
</evidence>
<sequence>MDDLSYDYSTDWQDAYESDHDVGQGAGHNVIRWNEISRQSGPATARKPAHQETGLRGGLRFRRPDLYNAALRVLYTLTPAILILDTDRRVIFANREAETYLEQATVVGLDQWGRLYCKDQKAQECLQAYLEAQGDEAGSDGTIVEDSFLLPKADEWPMVAMLGRDQLDALTSGDTGLDGDGHVTLMIRDPNGRQPEQARRLVNYFGLSRAEASVVGELASGASTEEIGRKRGVSVITIRNQIKSAQSKMGVTRQSELVSMALNYM</sequence>
<dbReference type="Gene3D" id="1.10.10.10">
    <property type="entry name" value="Winged helix-like DNA-binding domain superfamily/Winged helix DNA-binding domain"/>
    <property type="match status" value="1"/>
</dbReference>
<reference evidence="2" key="1">
    <citation type="journal article" date="2014" name="Int. J. Syst. Evol. Microbiol.">
        <title>Complete genome of a new Firmicutes species belonging to the dominant human colonic microbiota ('Ruminococcus bicirculans') reveals two chromosomes and a selective capacity to utilize plant glucans.</title>
        <authorList>
            <consortium name="NISC Comparative Sequencing Program"/>
            <person name="Wegmann U."/>
            <person name="Louis P."/>
            <person name="Goesmann A."/>
            <person name="Henrissat B."/>
            <person name="Duncan S.H."/>
            <person name="Flint H.J."/>
        </authorList>
    </citation>
    <scope>NUCLEOTIDE SEQUENCE</scope>
    <source>
        <strain evidence="2">NBRC 103408</strain>
    </source>
</reference>
<organism evidence="2 3">
    <name type="scientific">Sneathiella chinensis</name>
    <dbReference type="NCBI Taxonomy" id="349750"/>
    <lineage>
        <taxon>Bacteria</taxon>
        <taxon>Pseudomonadati</taxon>
        <taxon>Pseudomonadota</taxon>
        <taxon>Alphaproteobacteria</taxon>
        <taxon>Sneathiellales</taxon>
        <taxon>Sneathiellaceae</taxon>
        <taxon>Sneathiella</taxon>
    </lineage>
</organism>
<dbReference type="InterPro" id="IPR000792">
    <property type="entry name" value="Tscrpt_reg_LuxR_C"/>
</dbReference>
<proteinExistence type="predicted"/>